<gene>
    <name evidence="1" type="ORF">S03H2_40167</name>
</gene>
<evidence type="ECO:0000313" key="1">
    <source>
        <dbReference type="EMBL" id="GAH54458.1"/>
    </source>
</evidence>
<comment type="caution">
    <text evidence="1">The sequence shown here is derived from an EMBL/GenBank/DDBJ whole genome shotgun (WGS) entry which is preliminary data.</text>
</comment>
<dbReference type="AlphaFoldDB" id="X1IA81"/>
<protein>
    <submittedName>
        <fullName evidence="1">Uncharacterized protein</fullName>
    </submittedName>
</protein>
<dbReference type="EMBL" id="BARU01024887">
    <property type="protein sequence ID" value="GAH54458.1"/>
    <property type="molecule type" value="Genomic_DNA"/>
</dbReference>
<sequence length="35" mass="3981">MWLTMGIEQPLLTAFIERLPEARENLAAFGITFSL</sequence>
<reference evidence="1" key="1">
    <citation type="journal article" date="2014" name="Front. Microbiol.">
        <title>High frequency of phylogenetically diverse reductive dehalogenase-homologous genes in deep subseafloor sedimentary metagenomes.</title>
        <authorList>
            <person name="Kawai M."/>
            <person name="Futagami T."/>
            <person name="Toyoda A."/>
            <person name="Takaki Y."/>
            <person name="Nishi S."/>
            <person name="Hori S."/>
            <person name="Arai W."/>
            <person name="Tsubouchi T."/>
            <person name="Morono Y."/>
            <person name="Uchiyama I."/>
            <person name="Ito T."/>
            <person name="Fujiyama A."/>
            <person name="Inagaki F."/>
            <person name="Takami H."/>
        </authorList>
    </citation>
    <scope>NUCLEOTIDE SEQUENCE</scope>
    <source>
        <strain evidence="1">Expedition CK06-06</strain>
    </source>
</reference>
<organism evidence="1">
    <name type="scientific">marine sediment metagenome</name>
    <dbReference type="NCBI Taxonomy" id="412755"/>
    <lineage>
        <taxon>unclassified sequences</taxon>
        <taxon>metagenomes</taxon>
        <taxon>ecological metagenomes</taxon>
    </lineage>
</organism>
<feature type="non-terminal residue" evidence="1">
    <location>
        <position position="35"/>
    </location>
</feature>
<name>X1IA81_9ZZZZ</name>
<accession>X1IA81</accession>
<proteinExistence type="predicted"/>